<evidence type="ECO:0000313" key="2">
    <source>
        <dbReference type="Proteomes" id="UP001428341"/>
    </source>
</evidence>
<reference evidence="1 2" key="1">
    <citation type="submission" date="2024-05" db="EMBL/GenBank/DDBJ databases">
        <title>Haplotype-resolved chromosome-level genome assembly of Huyou (Citrus changshanensis).</title>
        <authorList>
            <person name="Miao C."/>
            <person name="Chen W."/>
            <person name="Wu Y."/>
            <person name="Wang L."/>
            <person name="Zhao S."/>
            <person name="Grierson D."/>
            <person name="Xu C."/>
            <person name="Chen K."/>
        </authorList>
    </citation>
    <scope>NUCLEOTIDE SEQUENCE [LARGE SCALE GENOMIC DNA]</scope>
    <source>
        <strain evidence="1">01-14</strain>
        <tissue evidence="1">Leaf</tissue>
    </source>
</reference>
<keyword evidence="2" id="KW-1185">Reference proteome</keyword>
<protein>
    <submittedName>
        <fullName evidence="1">Uncharacterized protein</fullName>
    </submittedName>
</protein>
<dbReference type="EMBL" id="JBCGBO010000025">
    <property type="protein sequence ID" value="KAK9176705.1"/>
    <property type="molecule type" value="Genomic_DNA"/>
</dbReference>
<accession>A0AAP0Q9P8</accession>
<name>A0AAP0Q9P8_9ROSI</name>
<organism evidence="1 2">
    <name type="scientific">Citrus x changshan-huyou</name>
    <dbReference type="NCBI Taxonomy" id="2935761"/>
    <lineage>
        <taxon>Eukaryota</taxon>
        <taxon>Viridiplantae</taxon>
        <taxon>Streptophyta</taxon>
        <taxon>Embryophyta</taxon>
        <taxon>Tracheophyta</taxon>
        <taxon>Spermatophyta</taxon>
        <taxon>Magnoliopsida</taxon>
        <taxon>eudicotyledons</taxon>
        <taxon>Gunneridae</taxon>
        <taxon>Pentapetalae</taxon>
        <taxon>rosids</taxon>
        <taxon>malvids</taxon>
        <taxon>Sapindales</taxon>
        <taxon>Rutaceae</taxon>
        <taxon>Aurantioideae</taxon>
        <taxon>Citrus</taxon>
    </lineage>
</organism>
<proteinExistence type="predicted"/>
<dbReference type="AlphaFoldDB" id="A0AAP0Q9P8"/>
<comment type="caution">
    <text evidence="1">The sequence shown here is derived from an EMBL/GenBank/DDBJ whole genome shotgun (WGS) entry which is preliminary data.</text>
</comment>
<dbReference type="Proteomes" id="UP001428341">
    <property type="component" value="Unassembled WGS sequence"/>
</dbReference>
<sequence length="160" mass="18703">MVILSKPRNSSIDRQKILWMQIRVMSDYICEEVVVQILLTRSSKSLIEFKLVCRLCYSPILKYTLFSIKNADRSKLILRHYDTPNHKGRFTLHYNAESGTKQFKIDLRLGLGKMMGLRKNEEVLLVTRHNGELVAVDTVNWNIHRLGINSDAWTFAWIHT</sequence>
<gene>
    <name evidence="1" type="ORF">WN944_028724</name>
</gene>
<evidence type="ECO:0000313" key="1">
    <source>
        <dbReference type="EMBL" id="KAK9176705.1"/>
    </source>
</evidence>